<evidence type="ECO:0000256" key="4">
    <source>
        <dbReference type="ARBA" id="ARBA00022692"/>
    </source>
</evidence>
<name>A0A0P9CSM4_9BACL</name>
<evidence type="ECO:0008006" key="10">
    <source>
        <dbReference type="Google" id="ProtNLM"/>
    </source>
</evidence>
<dbReference type="STRING" id="471514.AN477_16860"/>
<protein>
    <recommendedName>
        <fullName evidence="10">MATE family efflux transporter</fullName>
    </recommendedName>
</protein>
<dbReference type="GO" id="GO:0005886">
    <property type="term" value="C:plasma membrane"/>
    <property type="evidence" value="ECO:0007669"/>
    <property type="project" value="UniProtKB-SubCell"/>
</dbReference>
<dbReference type="Pfam" id="PF01554">
    <property type="entry name" value="MatE"/>
    <property type="match status" value="2"/>
</dbReference>
<evidence type="ECO:0000256" key="6">
    <source>
        <dbReference type="ARBA" id="ARBA00023136"/>
    </source>
</evidence>
<evidence type="ECO:0000256" key="3">
    <source>
        <dbReference type="ARBA" id="ARBA00022475"/>
    </source>
</evidence>
<feature type="transmembrane region" description="Helical" evidence="7">
    <location>
        <begin position="261"/>
        <end position="280"/>
    </location>
</feature>
<dbReference type="Proteomes" id="UP000050482">
    <property type="component" value="Unassembled WGS sequence"/>
</dbReference>
<feature type="transmembrane region" description="Helical" evidence="7">
    <location>
        <begin position="94"/>
        <end position="115"/>
    </location>
</feature>
<keyword evidence="9" id="KW-1185">Reference proteome</keyword>
<dbReference type="GO" id="GO:0015297">
    <property type="term" value="F:antiporter activity"/>
    <property type="evidence" value="ECO:0007669"/>
    <property type="project" value="InterPro"/>
</dbReference>
<feature type="transmembrane region" description="Helical" evidence="7">
    <location>
        <begin position="135"/>
        <end position="153"/>
    </location>
</feature>
<feature type="transmembrane region" description="Helical" evidence="7">
    <location>
        <begin position="325"/>
        <end position="345"/>
    </location>
</feature>
<dbReference type="PATRIC" id="fig|471514.4.peg.1230"/>
<dbReference type="PIRSF" id="PIRSF006603">
    <property type="entry name" value="DinF"/>
    <property type="match status" value="1"/>
</dbReference>
<evidence type="ECO:0000256" key="1">
    <source>
        <dbReference type="ARBA" id="ARBA00004651"/>
    </source>
</evidence>
<sequence length="463" mass="50458">MRAKGVDDVTETKELRVGQITWPVLVEQLLFMLMGTADTFMLSHVSGSAVAAVGSSNQVIGLVLLMFSMISGGTAVLVAQYLGAKRIEECAKFTAASITVNLAIGVLVSMLVVLLRQNIAEWMQLPSTVITFTDSYLNIVGGTIFIQALLNAVSSVLRSNGFTRVTMYVSIGMNAVHILGNYTFIYGAFGMPKLGVTGVAVSTSVSRLLAFVVMMVIMYRVVPYTIAWKDYIYIHIDHLKKILAIGVPSAGEPLAYQSAQIVMTSFMGIYGATVLATRVYTLNLMFYIFVIGSALGFGTQIVVGHLCGAGKMEEAYKQVWKSLRIALSVTVVIAIVMAFSGHSLFHLFTSDPGVIRMGTQLLLICIVLEPGRTFNLVIIQSLRAAGDVKFPVLMGIIFPIGMGIPLSYYLGVHLHMELAGVWWTICIDEWTRAIIMSVRWKSKVWQKKALVKPLSDDTALVGV</sequence>
<dbReference type="EMBL" id="LJCO01000072">
    <property type="protein sequence ID" value="KPV42639.1"/>
    <property type="molecule type" value="Genomic_DNA"/>
</dbReference>
<evidence type="ECO:0000256" key="7">
    <source>
        <dbReference type="SAM" id="Phobius"/>
    </source>
</evidence>
<keyword evidence="2" id="KW-0813">Transport</keyword>
<evidence type="ECO:0000256" key="2">
    <source>
        <dbReference type="ARBA" id="ARBA00022448"/>
    </source>
</evidence>
<proteinExistence type="predicted"/>
<keyword evidence="4 7" id="KW-0812">Transmembrane</keyword>
<feature type="transmembrane region" description="Helical" evidence="7">
    <location>
        <begin position="29"/>
        <end position="53"/>
    </location>
</feature>
<evidence type="ECO:0000313" key="9">
    <source>
        <dbReference type="Proteomes" id="UP000050482"/>
    </source>
</evidence>
<dbReference type="CDD" id="cd13134">
    <property type="entry name" value="MATE_like_8"/>
    <property type="match status" value="1"/>
</dbReference>
<dbReference type="InterPro" id="IPR047135">
    <property type="entry name" value="YsiQ"/>
</dbReference>
<comment type="caution">
    <text evidence="8">The sequence shown here is derived from an EMBL/GenBank/DDBJ whole genome shotgun (WGS) entry which is preliminary data.</text>
</comment>
<dbReference type="PANTHER" id="PTHR42925:SF1">
    <property type="entry name" value="VIRULENCE FACTOR MVIN"/>
    <property type="match status" value="1"/>
</dbReference>
<dbReference type="AlphaFoldDB" id="A0A0P9CSM4"/>
<comment type="subcellular location">
    <subcellularLocation>
        <location evidence="1">Cell membrane</location>
        <topology evidence="1">Multi-pass membrane protein</topology>
    </subcellularLocation>
</comment>
<gene>
    <name evidence="8" type="ORF">AN477_16860</name>
</gene>
<feature type="transmembrane region" description="Helical" evidence="7">
    <location>
        <begin position="59"/>
        <end position="82"/>
    </location>
</feature>
<dbReference type="InterPro" id="IPR048279">
    <property type="entry name" value="MdtK-like"/>
</dbReference>
<evidence type="ECO:0000256" key="5">
    <source>
        <dbReference type="ARBA" id="ARBA00022989"/>
    </source>
</evidence>
<keyword evidence="3" id="KW-1003">Cell membrane</keyword>
<dbReference type="InterPro" id="IPR002528">
    <property type="entry name" value="MATE_fam"/>
</dbReference>
<feature type="transmembrane region" description="Helical" evidence="7">
    <location>
        <begin position="165"/>
        <end position="189"/>
    </location>
</feature>
<dbReference type="NCBIfam" id="TIGR00797">
    <property type="entry name" value="matE"/>
    <property type="match status" value="1"/>
</dbReference>
<feature type="transmembrane region" description="Helical" evidence="7">
    <location>
        <begin position="390"/>
        <end position="409"/>
    </location>
</feature>
<dbReference type="PANTHER" id="PTHR42925">
    <property type="entry name" value="MULTIDRUG AND TOXIN EFFLUX PROTEIN MATE FAMILY"/>
    <property type="match status" value="1"/>
</dbReference>
<evidence type="ECO:0000313" key="8">
    <source>
        <dbReference type="EMBL" id="KPV42639.1"/>
    </source>
</evidence>
<keyword evidence="6 7" id="KW-0472">Membrane</keyword>
<organism evidence="8 9">
    <name type="scientific">Alicyclobacillus ferrooxydans</name>
    <dbReference type="NCBI Taxonomy" id="471514"/>
    <lineage>
        <taxon>Bacteria</taxon>
        <taxon>Bacillati</taxon>
        <taxon>Bacillota</taxon>
        <taxon>Bacilli</taxon>
        <taxon>Bacillales</taxon>
        <taxon>Alicyclobacillaceae</taxon>
        <taxon>Alicyclobacillus</taxon>
    </lineage>
</organism>
<keyword evidence="5 7" id="KW-1133">Transmembrane helix</keyword>
<feature type="transmembrane region" description="Helical" evidence="7">
    <location>
        <begin position="195"/>
        <end position="219"/>
    </location>
</feature>
<reference evidence="8 9" key="1">
    <citation type="submission" date="2015-09" db="EMBL/GenBank/DDBJ databases">
        <title>Draft genome sequence of Alicyclobacillus ferrooxydans DSM 22381.</title>
        <authorList>
            <person name="Hemp J."/>
        </authorList>
    </citation>
    <scope>NUCLEOTIDE SEQUENCE [LARGE SCALE GENOMIC DNA]</scope>
    <source>
        <strain evidence="8 9">TC-34</strain>
    </source>
</reference>
<accession>A0A0P9CSM4</accession>
<dbReference type="GO" id="GO:0042910">
    <property type="term" value="F:xenobiotic transmembrane transporter activity"/>
    <property type="evidence" value="ECO:0007669"/>
    <property type="project" value="InterPro"/>
</dbReference>
<feature type="transmembrane region" description="Helical" evidence="7">
    <location>
        <begin position="286"/>
        <end position="304"/>
    </location>
</feature>